<protein>
    <submittedName>
        <fullName evidence="1">Uncharacterized protein</fullName>
    </submittedName>
</protein>
<evidence type="ECO:0000313" key="1">
    <source>
        <dbReference type="EMBL" id="DAF48969.1"/>
    </source>
</evidence>
<organism evidence="1">
    <name type="scientific">Siphoviridae sp. ctnpt50</name>
    <dbReference type="NCBI Taxonomy" id="2827941"/>
    <lineage>
        <taxon>Viruses</taxon>
        <taxon>Duplodnaviria</taxon>
        <taxon>Heunggongvirae</taxon>
        <taxon>Uroviricota</taxon>
        <taxon>Caudoviricetes</taxon>
    </lineage>
</organism>
<accession>A0A8S5SDC9</accession>
<reference evidence="1" key="1">
    <citation type="journal article" date="2021" name="Proc. Natl. Acad. Sci. U.S.A.">
        <title>A Catalog of Tens of Thousands of Viruses from Human Metagenomes Reveals Hidden Associations with Chronic Diseases.</title>
        <authorList>
            <person name="Tisza M.J."/>
            <person name="Buck C.B."/>
        </authorList>
    </citation>
    <scope>NUCLEOTIDE SEQUENCE</scope>
    <source>
        <strain evidence="1">Ctnpt50</strain>
    </source>
</reference>
<sequence>MEYSKTKLPFVSGRKYNNLLKDYEDVVHKLEILLVEATGDRLSKSTYPLEVMLSESIRHTEEMVNEAVERTLKEGEQ</sequence>
<name>A0A8S5SDC9_9CAUD</name>
<dbReference type="EMBL" id="BK032577">
    <property type="protein sequence ID" value="DAF48969.1"/>
    <property type="molecule type" value="Genomic_DNA"/>
</dbReference>
<proteinExistence type="predicted"/>